<proteinExistence type="inferred from homology"/>
<sequence length="434" mass="47683">MRIIDIISKKRDKKALTCAEIEFFVQAYVEEQITDYQASALLMAIYLNGLSLEETVTLTQAMINCGETYQLKEGLPYVDKHSTGGVGDKVSLILAPLLASCGAYVPMLSGRSLGHTGGTLDKLDSISGYRTLLSKEEFLNGLYSDGYAMSAQSNTLVPADRKIYALRDATATVESIPLITASILSKKVAEGTKSLCIDLKCGSGAFMKTIEEAEKLGHSLLQVGKGLGLSVKVTFSNMSVPLGSYVGNYLEVEESLSELKKDSQSDLMQLTKHLGAQMLLQAGLAHGFEQAYQLCQTNLDNGKALKHFWRNIERQGGDVQKLETQLTLRRARFHIKIKAWQTGYISKMDSFQIGLANIALGGGRNKKEDKLDYEAGIFFLKKTGEAVKSGEELAVLWSNDSQKLQTAETLMLKRVYQISDAPPLLEPLILKELE</sequence>
<dbReference type="Pfam" id="PF07831">
    <property type="entry name" value="PYNP_C"/>
    <property type="match status" value="1"/>
</dbReference>
<dbReference type="InterPro" id="IPR018090">
    <property type="entry name" value="Pyrmidine_PPas_bac/euk"/>
</dbReference>
<evidence type="ECO:0000256" key="4">
    <source>
        <dbReference type="ARBA" id="ARBA00022679"/>
    </source>
</evidence>
<dbReference type="InterPro" id="IPR036566">
    <property type="entry name" value="PYNP-like_C_sf"/>
</dbReference>
<comment type="subunit">
    <text evidence="2 5">Homodimer.</text>
</comment>
<organism evidence="7">
    <name type="scientific">Menopon gallinae</name>
    <name type="common">poultry shaft louse</name>
    <dbReference type="NCBI Taxonomy" id="328185"/>
    <lineage>
        <taxon>Eukaryota</taxon>
        <taxon>Metazoa</taxon>
        <taxon>Ecdysozoa</taxon>
        <taxon>Arthropoda</taxon>
        <taxon>Hexapoda</taxon>
        <taxon>Insecta</taxon>
        <taxon>Pterygota</taxon>
        <taxon>Neoptera</taxon>
        <taxon>Paraneoptera</taxon>
        <taxon>Psocodea</taxon>
        <taxon>Troctomorpha</taxon>
        <taxon>Phthiraptera</taxon>
        <taxon>Amblycera</taxon>
        <taxon>Menoponidae</taxon>
        <taxon>Menopon</taxon>
    </lineage>
</organism>
<dbReference type="Gene3D" id="3.40.1030.10">
    <property type="entry name" value="Nucleoside phosphorylase/phosphoribosyltransferase catalytic domain"/>
    <property type="match status" value="1"/>
</dbReference>
<dbReference type="GO" id="GO:0009032">
    <property type="term" value="F:thymidine phosphorylase activity"/>
    <property type="evidence" value="ECO:0007669"/>
    <property type="project" value="UniProtKB-UniRule"/>
</dbReference>
<comment type="pathway">
    <text evidence="5">Pyrimidine metabolism; dTMP biosynthesis via salvage pathway; dTMP from thymine: step 1/2.</text>
</comment>
<dbReference type="InterPro" id="IPR000053">
    <property type="entry name" value="Thymidine/pyrmidine_PPase"/>
</dbReference>
<dbReference type="EMBL" id="JARGDH010000050">
    <property type="protein sequence ID" value="KAL0263983.1"/>
    <property type="molecule type" value="Genomic_DNA"/>
</dbReference>
<dbReference type="AlphaFoldDB" id="A0AAW2H6H6"/>
<dbReference type="GO" id="GO:0006206">
    <property type="term" value="P:pyrimidine nucleobase metabolic process"/>
    <property type="evidence" value="ECO:0007669"/>
    <property type="project" value="InterPro"/>
</dbReference>
<gene>
    <name evidence="7" type="ORF">PYX00_010854</name>
</gene>
<comment type="function">
    <text evidence="5">Catalyzes the reversible phosphorolysis of thymidine. The produced molecules are then utilized as carbon and energy sources or in the rescue of pyrimidine bases for nucleotide synthesis.</text>
</comment>
<evidence type="ECO:0000256" key="2">
    <source>
        <dbReference type="ARBA" id="ARBA00011738"/>
    </source>
</evidence>
<dbReference type="PANTHER" id="PTHR10515:SF0">
    <property type="entry name" value="THYMIDINE PHOSPHORYLASE"/>
    <property type="match status" value="1"/>
</dbReference>
<dbReference type="Pfam" id="PF02885">
    <property type="entry name" value="Glycos_trans_3N"/>
    <property type="match status" value="1"/>
</dbReference>
<dbReference type="InterPro" id="IPR013102">
    <property type="entry name" value="PYNP_C"/>
</dbReference>
<dbReference type="SMART" id="SM00941">
    <property type="entry name" value="PYNP_C"/>
    <property type="match status" value="1"/>
</dbReference>
<accession>A0AAW2H6H6</accession>
<evidence type="ECO:0000313" key="7">
    <source>
        <dbReference type="EMBL" id="KAL0263983.1"/>
    </source>
</evidence>
<dbReference type="GO" id="GO:0005829">
    <property type="term" value="C:cytosol"/>
    <property type="evidence" value="ECO:0007669"/>
    <property type="project" value="TreeGrafter"/>
</dbReference>
<dbReference type="PANTHER" id="PTHR10515">
    <property type="entry name" value="THYMIDINE PHOSPHORYLASE"/>
    <property type="match status" value="1"/>
</dbReference>
<dbReference type="SUPFAM" id="SSF54680">
    <property type="entry name" value="Pyrimidine nucleoside phosphorylase C-terminal domain"/>
    <property type="match status" value="1"/>
</dbReference>
<dbReference type="GO" id="GO:0004645">
    <property type="term" value="F:1,4-alpha-oligoglucan phosphorylase activity"/>
    <property type="evidence" value="ECO:0007669"/>
    <property type="project" value="InterPro"/>
</dbReference>
<comment type="similarity">
    <text evidence="1 5">Belongs to the thymidine/pyrimidine-nucleoside phosphorylase family.</text>
</comment>
<dbReference type="Gene3D" id="3.90.1170.30">
    <property type="entry name" value="Pyrimidine nucleoside phosphorylase-like, C-terminal domain"/>
    <property type="match status" value="1"/>
</dbReference>
<comment type="caution">
    <text evidence="7">The sequence shown here is derived from an EMBL/GenBank/DDBJ whole genome shotgun (WGS) entry which is preliminary data.</text>
</comment>
<comment type="catalytic activity">
    <reaction evidence="5">
        <text>thymidine + phosphate = 2-deoxy-alpha-D-ribose 1-phosphate + thymine</text>
        <dbReference type="Rhea" id="RHEA:16037"/>
        <dbReference type="ChEBI" id="CHEBI:17748"/>
        <dbReference type="ChEBI" id="CHEBI:17821"/>
        <dbReference type="ChEBI" id="CHEBI:43474"/>
        <dbReference type="ChEBI" id="CHEBI:57259"/>
        <dbReference type="EC" id="2.4.2.4"/>
    </reaction>
</comment>
<evidence type="ECO:0000256" key="1">
    <source>
        <dbReference type="ARBA" id="ARBA00006915"/>
    </source>
</evidence>
<dbReference type="PIRSF" id="PIRSF000478">
    <property type="entry name" value="TP_PyNP"/>
    <property type="match status" value="1"/>
</dbReference>
<dbReference type="NCBIfam" id="TIGR02644">
    <property type="entry name" value="Y_phosphoryl"/>
    <property type="match status" value="1"/>
</dbReference>
<dbReference type="GO" id="GO:0006213">
    <property type="term" value="P:pyrimidine nucleoside metabolic process"/>
    <property type="evidence" value="ECO:0007669"/>
    <property type="project" value="UniProtKB-UniRule"/>
</dbReference>
<keyword evidence="4 5" id="KW-0808">Transferase</keyword>
<feature type="domain" description="Pyrimidine nucleoside phosphorylase C-terminal" evidence="6">
    <location>
        <begin position="344"/>
        <end position="419"/>
    </location>
</feature>
<dbReference type="InterPro" id="IPR000312">
    <property type="entry name" value="Glycosyl_Trfase_fam3"/>
</dbReference>
<dbReference type="EC" id="2.4.2.4" evidence="5"/>
<protein>
    <recommendedName>
        <fullName evidence="5">Thymidine phosphorylase</fullName>
        <shortName evidence="5">TP</shortName>
        <ecNumber evidence="5">2.4.2.4</ecNumber>
    </recommendedName>
    <alternativeName>
        <fullName evidence="5">TdRPase</fullName>
    </alternativeName>
</protein>
<dbReference type="Gene3D" id="1.20.970.10">
    <property type="entry name" value="Transferase, Pyrimidine Nucleoside Phosphorylase, Chain C"/>
    <property type="match status" value="1"/>
</dbReference>
<dbReference type="InterPro" id="IPR017459">
    <property type="entry name" value="Glycosyl_Trfase_fam3_N_dom"/>
</dbReference>
<keyword evidence="3 5" id="KW-0328">Glycosyltransferase</keyword>
<dbReference type="Pfam" id="PF00591">
    <property type="entry name" value="Glycos_transf_3"/>
    <property type="match status" value="1"/>
</dbReference>
<evidence type="ECO:0000256" key="3">
    <source>
        <dbReference type="ARBA" id="ARBA00022676"/>
    </source>
</evidence>
<dbReference type="SUPFAM" id="SSF47648">
    <property type="entry name" value="Nucleoside phosphorylase/phosphoribosyltransferase N-terminal domain"/>
    <property type="match status" value="1"/>
</dbReference>
<dbReference type="FunFam" id="3.40.1030.10:FF:000003">
    <property type="entry name" value="Pyrimidine-nucleoside phosphorylase"/>
    <property type="match status" value="1"/>
</dbReference>
<name>A0AAW2H6H6_9NEOP</name>
<evidence type="ECO:0000259" key="6">
    <source>
        <dbReference type="SMART" id="SM00941"/>
    </source>
</evidence>
<dbReference type="NCBIfam" id="NF004490">
    <property type="entry name" value="PRK05820.1"/>
    <property type="match status" value="1"/>
</dbReference>
<evidence type="ECO:0000256" key="5">
    <source>
        <dbReference type="PIRNR" id="PIRNR000478"/>
    </source>
</evidence>
<reference evidence="7" key="1">
    <citation type="journal article" date="2024" name="Gigascience">
        <title>Chromosome-level genome of the poultry shaft louse Menopon gallinae provides insight into the host-switching and adaptive evolution of parasitic lice.</title>
        <authorList>
            <person name="Xu Y."/>
            <person name="Ma L."/>
            <person name="Liu S."/>
            <person name="Liang Y."/>
            <person name="Liu Q."/>
            <person name="He Z."/>
            <person name="Tian L."/>
            <person name="Duan Y."/>
            <person name="Cai W."/>
            <person name="Li H."/>
            <person name="Song F."/>
        </authorList>
    </citation>
    <scope>NUCLEOTIDE SEQUENCE</scope>
    <source>
        <strain evidence="7">Cailab_2023a</strain>
    </source>
</reference>
<dbReference type="InterPro" id="IPR035902">
    <property type="entry name" value="Nuc_phospho_transferase"/>
</dbReference>
<dbReference type="InterPro" id="IPR036320">
    <property type="entry name" value="Glycosyl_Trfase_fam3_N_dom_sf"/>
</dbReference>
<dbReference type="SUPFAM" id="SSF52418">
    <property type="entry name" value="Nucleoside phosphorylase/phosphoribosyltransferase catalytic domain"/>
    <property type="match status" value="1"/>
</dbReference>